<evidence type="ECO:0000256" key="1">
    <source>
        <dbReference type="SAM" id="MobiDB-lite"/>
    </source>
</evidence>
<gene>
    <name evidence="2" type="ORF">LTR69_001576</name>
</gene>
<evidence type="ECO:0000313" key="2">
    <source>
        <dbReference type="EMBL" id="KAK5067587.1"/>
    </source>
</evidence>
<reference evidence="2 3" key="1">
    <citation type="submission" date="2023-08" db="EMBL/GenBank/DDBJ databases">
        <title>Black Yeasts Isolated from many extreme environments.</title>
        <authorList>
            <person name="Coleine C."/>
            <person name="Stajich J.E."/>
            <person name="Selbmann L."/>
        </authorList>
    </citation>
    <scope>NUCLEOTIDE SEQUENCE [LARGE SCALE GENOMIC DNA]</scope>
    <source>
        <strain evidence="2 3">CCFEE 6328</strain>
    </source>
</reference>
<feature type="region of interest" description="Disordered" evidence="1">
    <location>
        <begin position="124"/>
        <end position="146"/>
    </location>
</feature>
<proteinExistence type="predicted"/>
<organism evidence="2 3">
    <name type="scientific">Exophiala sideris</name>
    <dbReference type="NCBI Taxonomy" id="1016849"/>
    <lineage>
        <taxon>Eukaryota</taxon>
        <taxon>Fungi</taxon>
        <taxon>Dikarya</taxon>
        <taxon>Ascomycota</taxon>
        <taxon>Pezizomycotina</taxon>
        <taxon>Eurotiomycetes</taxon>
        <taxon>Chaetothyriomycetidae</taxon>
        <taxon>Chaetothyriales</taxon>
        <taxon>Herpotrichiellaceae</taxon>
        <taxon>Exophiala</taxon>
    </lineage>
</organism>
<dbReference type="Proteomes" id="UP001345691">
    <property type="component" value="Unassembled WGS sequence"/>
</dbReference>
<feature type="compositionally biased region" description="Basic residues" evidence="1">
    <location>
        <begin position="136"/>
        <end position="146"/>
    </location>
</feature>
<name>A0ABR0JNV0_9EURO</name>
<feature type="compositionally biased region" description="Polar residues" evidence="1">
    <location>
        <begin position="126"/>
        <end position="135"/>
    </location>
</feature>
<protein>
    <submittedName>
        <fullName evidence="2">Uncharacterized protein</fullName>
    </submittedName>
</protein>
<accession>A0ABR0JNV0</accession>
<dbReference type="EMBL" id="JAVRRF010000002">
    <property type="protein sequence ID" value="KAK5067587.1"/>
    <property type="molecule type" value="Genomic_DNA"/>
</dbReference>
<comment type="caution">
    <text evidence="2">The sequence shown here is derived from an EMBL/GenBank/DDBJ whole genome shotgun (WGS) entry which is preliminary data.</text>
</comment>
<evidence type="ECO:0000313" key="3">
    <source>
        <dbReference type="Proteomes" id="UP001345691"/>
    </source>
</evidence>
<keyword evidence="3" id="KW-1185">Reference proteome</keyword>
<sequence>MDFAYVCVWAACLGSSHEIGPVDRQTALGVPGENVVICEDEVVKQTASHDGISSNLEDATSYSIDGYPDLPVLCLDQGRIDLLDIQKEVKDVAGHHGPGLSPTLGSNVSRADPLQLADDASLMDSVETSPCNSGSHLRRRRESGVP</sequence>